<gene>
    <name evidence="1" type="ORF">TorRG33x02_350010</name>
</gene>
<keyword evidence="2" id="KW-1185">Reference proteome</keyword>
<dbReference type="EMBL" id="JXTC01000848">
    <property type="protein sequence ID" value="PON36126.1"/>
    <property type="molecule type" value="Genomic_DNA"/>
</dbReference>
<accession>A0A2P5AHV1</accession>
<dbReference type="OrthoDB" id="10359329at2759"/>
<proteinExistence type="predicted"/>
<comment type="caution">
    <text evidence="1">The sequence shown here is derived from an EMBL/GenBank/DDBJ whole genome shotgun (WGS) entry which is preliminary data.</text>
</comment>
<evidence type="ECO:0000313" key="1">
    <source>
        <dbReference type="EMBL" id="PON36126.1"/>
    </source>
</evidence>
<dbReference type="Proteomes" id="UP000237000">
    <property type="component" value="Unassembled WGS sequence"/>
</dbReference>
<dbReference type="AlphaFoldDB" id="A0A2P5AHV1"/>
<name>A0A2P5AHV1_TREOI</name>
<sequence>MINDPAILDNHEDPIRKHKLKDRNGIKDNCSNEQGISNTYFKLAKPLLFDKEKNQTCRNRGTETDEVKEVANFSMYHNGLSVENLVHEVELVLHKPKSASSGLLLEKITSTRFSIFGAQ</sequence>
<evidence type="ECO:0000313" key="2">
    <source>
        <dbReference type="Proteomes" id="UP000237000"/>
    </source>
</evidence>
<reference evidence="2" key="1">
    <citation type="submission" date="2016-06" db="EMBL/GenBank/DDBJ databases">
        <title>Parallel loss of symbiosis genes in relatives of nitrogen-fixing non-legume Parasponia.</title>
        <authorList>
            <person name="Van Velzen R."/>
            <person name="Holmer R."/>
            <person name="Bu F."/>
            <person name="Rutten L."/>
            <person name="Van Zeijl A."/>
            <person name="Liu W."/>
            <person name="Santuari L."/>
            <person name="Cao Q."/>
            <person name="Sharma T."/>
            <person name="Shen D."/>
            <person name="Roswanjaya Y."/>
            <person name="Wardhani T."/>
            <person name="Kalhor M.S."/>
            <person name="Jansen J."/>
            <person name="Van den Hoogen J."/>
            <person name="Gungor B."/>
            <person name="Hartog M."/>
            <person name="Hontelez J."/>
            <person name="Verver J."/>
            <person name="Yang W.-C."/>
            <person name="Schijlen E."/>
            <person name="Repin R."/>
            <person name="Schilthuizen M."/>
            <person name="Schranz E."/>
            <person name="Heidstra R."/>
            <person name="Miyata K."/>
            <person name="Fedorova E."/>
            <person name="Kohlen W."/>
            <person name="Bisseling T."/>
            <person name="Smit S."/>
            <person name="Geurts R."/>
        </authorList>
    </citation>
    <scope>NUCLEOTIDE SEQUENCE [LARGE SCALE GENOMIC DNA]</scope>
    <source>
        <strain evidence="2">cv. RG33-2</strain>
    </source>
</reference>
<organism evidence="1 2">
    <name type="scientific">Trema orientale</name>
    <name type="common">Charcoal tree</name>
    <name type="synonym">Celtis orientalis</name>
    <dbReference type="NCBI Taxonomy" id="63057"/>
    <lineage>
        <taxon>Eukaryota</taxon>
        <taxon>Viridiplantae</taxon>
        <taxon>Streptophyta</taxon>
        <taxon>Embryophyta</taxon>
        <taxon>Tracheophyta</taxon>
        <taxon>Spermatophyta</taxon>
        <taxon>Magnoliopsida</taxon>
        <taxon>eudicotyledons</taxon>
        <taxon>Gunneridae</taxon>
        <taxon>Pentapetalae</taxon>
        <taxon>rosids</taxon>
        <taxon>fabids</taxon>
        <taxon>Rosales</taxon>
        <taxon>Cannabaceae</taxon>
        <taxon>Trema</taxon>
    </lineage>
</organism>
<protein>
    <submittedName>
        <fullName evidence="1">Uncharacterized protein</fullName>
    </submittedName>
</protein>
<dbReference type="InParanoid" id="A0A2P5AHV1"/>